<dbReference type="EMBL" id="JAATIS010003638">
    <property type="protein sequence ID" value="KAG2463670.1"/>
    <property type="molecule type" value="Genomic_DNA"/>
</dbReference>
<dbReference type="Proteomes" id="UP000886611">
    <property type="component" value="Unassembled WGS sequence"/>
</dbReference>
<keyword evidence="7 10" id="KW-0472">Membrane</keyword>
<evidence type="ECO:0000256" key="8">
    <source>
        <dbReference type="PROSITE-ProRule" id="PRU00175"/>
    </source>
</evidence>
<name>A0A8X7X7F2_POLSE</name>
<feature type="non-terminal residue" evidence="13">
    <location>
        <position position="552"/>
    </location>
</feature>
<keyword evidence="13" id="KW-0436">Ligase</keyword>
<dbReference type="Pfam" id="PF02225">
    <property type="entry name" value="PA"/>
    <property type="match status" value="2"/>
</dbReference>
<dbReference type="GO" id="GO:0008270">
    <property type="term" value="F:zinc ion binding"/>
    <property type="evidence" value="ECO:0007669"/>
    <property type="project" value="UniProtKB-KW"/>
</dbReference>
<organism evidence="13 14">
    <name type="scientific">Polypterus senegalus</name>
    <name type="common">Senegal bichir</name>
    <dbReference type="NCBI Taxonomy" id="55291"/>
    <lineage>
        <taxon>Eukaryota</taxon>
        <taxon>Metazoa</taxon>
        <taxon>Chordata</taxon>
        <taxon>Craniata</taxon>
        <taxon>Vertebrata</taxon>
        <taxon>Euteleostomi</taxon>
        <taxon>Actinopterygii</taxon>
        <taxon>Polypteriformes</taxon>
        <taxon>Polypteridae</taxon>
        <taxon>Polypterus</taxon>
    </lineage>
</organism>
<evidence type="ECO:0000313" key="14">
    <source>
        <dbReference type="Proteomes" id="UP000886611"/>
    </source>
</evidence>
<dbReference type="Gene3D" id="3.50.30.30">
    <property type="match status" value="2"/>
</dbReference>
<dbReference type="SUPFAM" id="SSF57850">
    <property type="entry name" value="RING/U-box"/>
    <property type="match status" value="1"/>
</dbReference>
<feature type="region of interest" description="Disordered" evidence="9">
    <location>
        <begin position="466"/>
        <end position="530"/>
    </location>
</feature>
<dbReference type="FunFam" id="3.50.30.30:FF:000003">
    <property type="entry name" value="E3 ubiquitin-protein ligase RNF128"/>
    <property type="match status" value="1"/>
</dbReference>
<evidence type="ECO:0000256" key="9">
    <source>
        <dbReference type="SAM" id="MobiDB-lite"/>
    </source>
</evidence>
<dbReference type="SUPFAM" id="SSF52025">
    <property type="entry name" value="PA domain"/>
    <property type="match status" value="2"/>
</dbReference>
<evidence type="ECO:0000256" key="2">
    <source>
        <dbReference type="ARBA" id="ARBA00022692"/>
    </source>
</evidence>
<accession>A0A8X7X7F2</accession>
<evidence type="ECO:0000256" key="6">
    <source>
        <dbReference type="ARBA" id="ARBA00022989"/>
    </source>
</evidence>
<dbReference type="InterPro" id="IPR003137">
    <property type="entry name" value="PA_domain"/>
</dbReference>
<keyword evidence="4 8" id="KW-0863">Zinc-finger</keyword>
<proteinExistence type="predicted"/>
<dbReference type="GO" id="GO:0016874">
    <property type="term" value="F:ligase activity"/>
    <property type="evidence" value="ECO:0007669"/>
    <property type="project" value="UniProtKB-KW"/>
</dbReference>
<dbReference type="GO" id="GO:0016020">
    <property type="term" value="C:membrane"/>
    <property type="evidence" value="ECO:0007669"/>
    <property type="project" value="UniProtKB-SubCell"/>
</dbReference>
<gene>
    <name evidence="13" type="primary">Rnf128</name>
    <name evidence="13" type="ORF">GTO96_0002963</name>
</gene>
<dbReference type="AlphaFoldDB" id="A0A8X7X7F2"/>
<evidence type="ECO:0000256" key="5">
    <source>
        <dbReference type="ARBA" id="ARBA00022833"/>
    </source>
</evidence>
<feature type="signal peptide" evidence="11">
    <location>
        <begin position="1"/>
        <end position="19"/>
    </location>
</feature>
<dbReference type="InterPro" id="IPR013083">
    <property type="entry name" value="Znf_RING/FYVE/PHD"/>
</dbReference>
<dbReference type="Gene3D" id="3.30.40.10">
    <property type="entry name" value="Zinc/RING finger domain, C3HC4 (zinc finger)"/>
    <property type="match status" value="1"/>
</dbReference>
<comment type="caution">
    <text evidence="13">The sequence shown here is derived from an EMBL/GenBank/DDBJ whole genome shotgun (WGS) entry which is preliminary data.</text>
</comment>
<feature type="non-terminal residue" evidence="13">
    <location>
        <position position="1"/>
    </location>
</feature>
<dbReference type="InterPro" id="IPR001841">
    <property type="entry name" value="Znf_RING"/>
</dbReference>
<evidence type="ECO:0000256" key="4">
    <source>
        <dbReference type="ARBA" id="ARBA00022771"/>
    </source>
</evidence>
<evidence type="ECO:0000256" key="1">
    <source>
        <dbReference type="ARBA" id="ARBA00004167"/>
    </source>
</evidence>
<evidence type="ECO:0000256" key="7">
    <source>
        <dbReference type="ARBA" id="ARBA00023136"/>
    </source>
</evidence>
<reference evidence="13 14" key="1">
    <citation type="journal article" date="2021" name="Cell">
        <title>Tracing the genetic footprints of vertebrate landing in non-teleost ray-finned fishes.</title>
        <authorList>
            <person name="Bi X."/>
            <person name="Wang K."/>
            <person name="Yang L."/>
            <person name="Pan H."/>
            <person name="Jiang H."/>
            <person name="Wei Q."/>
            <person name="Fang M."/>
            <person name="Yu H."/>
            <person name="Zhu C."/>
            <person name="Cai Y."/>
            <person name="He Y."/>
            <person name="Gan X."/>
            <person name="Zeng H."/>
            <person name="Yu D."/>
            <person name="Zhu Y."/>
            <person name="Jiang H."/>
            <person name="Qiu Q."/>
            <person name="Yang H."/>
            <person name="Zhang Y.E."/>
            <person name="Wang W."/>
            <person name="Zhu M."/>
            <person name="He S."/>
            <person name="Zhang G."/>
        </authorList>
    </citation>
    <scope>NUCLEOTIDE SEQUENCE [LARGE SCALE GENOMIC DNA]</scope>
    <source>
        <strain evidence="13">Bchr_013</strain>
    </source>
</reference>
<protein>
    <submittedName>
        <fullName evidence="13">RN128 ligase</fullName>
    </submittedName>
</protein>
<feature type="domain" description="RING-type" evidence="12">
    <location>
        <begin position="412"/>
        <end position="453"/>
    </location>
</feature>
<keyword evidence="11" id="KW-0732">Signal</keyword>
<dbReference type="PANTHER" id="PTHR46539">
    <property type="entry name" value="E3 UBIQUITIN-PROTEIN LIGASE ATL42"/>
    <property type="match status" value="1"/>
</dbReference>
<dbReference type="Pfam" id="PF13639">
    <property type="entry name" value="zf-RING_2"/>
    <property type="match status" value="1"/>
</dbReference>
<feature type="compositionally biased region" description="Polar residues" evidence="9">
    <location>
        <begin position="482"/>
        <end position="506"/>
    </location>
</feature>
<keyword evidence="6 10" id="KW-1133">Transmembrane helix</keyword>
<comment type="subcellular location">
    <subcellularLocation>
        <location evidence="1">Membrane</location>
        <topology evidence="1">Single-pass membrane protein</topology>
    </subcellularLocation>
</comment>
<dbReference type="SMART" id="SM00184">
    <property type="entry name" value="RING"/>
    <property type="match status" value="1"/>
</dbReference>
<dbReference type="FunFam" id="3.30.40.10:FF:000009">
    <property type="entry name" value="E3 ubiquitin-protein ligase RNF130"/>
    <property type="match status" value="1"/>
</dbReference>
<evidence type="ECO:0000313" key="13">
    <source>
        <dbReference type="EMBL" id="KAG2463670.1"/>
    </source>
</evidence>
<feature type="transmembrane region" description="Helical" evidence="10">
    <location>
        <begin position="341"/>
        <end position="363"/>
    </location>
</feature>
<dbReference type="CDD" id="cd16802">
    <property type="entry name" value="RING-H2_RNF128-like"/>
    <property type="match status" value="1"/>
</dbReference>
<dbReference type="PANTHER" id="PTHR46539:SF27">
    <property type="entry name" value="RING FINGER PROTEIN 128"/>
    <property type="match status" value="1"/>
</dbReference>
<feature type="chain" id="PRO_5036491593" evidence="11">
    <location>
        <begin position="20"/>
        <end position="552"/>
    </location>
</feature>
<keyword evidence="2 10" id="KW-0812">Transmembrane</keyword>
<keyword evidence="5" id="KW-0862">Zinc</keyword>
<evidence type="ECO:0000256" key="11">
    <source>
        <dbReference type="SAM" id="SignalP"/>
    </source>
</evidence>
<dbReference type="PROSITE" id="PS50089">
    <property type="entry name" value="ZF_RING_2"/>
    <property type="match status" value="1"/>
</dbReference>
<dbReference type="CDD" id="cd02122">
    <property type="entry name" value="PA_GRAIL_like"/>
    <property type="match status" value="2"/>
</dbReference>
<evidence type="ECO:0000256" key="10">
    <source>
        <dbReference type="SAM" id="Phobius"/>
    </source>
</evidence>
<dbReference type="InterPro" id="IPR046450">
    <property type="entry name" value="PA_dom_sf"/>
</dbReference>
<evidence type="ECO:0000256" key="3">
    <source>
        <dbReference type="ARBA" id="ARBA00022723"/>
    </source>
</evidence>
<keyword evidence="3" id="KW-0479">Metal-binding</keyword>
<keyword evidence="14" id="KW-1185">Reference proteome</keyword>
<sequence length="552" mass="61397">MGRGVALLLFLELHYLVASTLWTADVQISYDEPSNTDIEVSELCSCGLYGLNSPIRRASGLVVTPAFEERLACDNATSFDNQDSEPWIALIERGNCTFTEKINLATRAGASVVVIYNYNVDGLSNDTVPMKHEGKQVTWLLRVDPYRRCSSFREISMLWGLSASRWCLALATLQQLATRSDAMANTFWTAYVNVSFTLPDKNLSVWNMEESGVYGQDSFIGGARGRLVTPDTIFGCEPDSVYNVPQGTTMFVALIQRGGGCTFSEKINLAKQRGASAVVVYNLAGSGNEIIQMSHPGTKNAVAIMINHFKGMEIVKLLAQGIKVYMVIDVGKMHGSWIGSYSIFFVSIAFFVVTAVTVGYFIYYSARRLRNARAVNRRQKKLKAEAMKVISQLQLRTLKQGDKETGSDGDSCAVCIEVYKPNDIVRILTCNHLFHKTCIDPWLLEHRTCPMCKCDILKSLGIEPDVEEAATETDPSAPEYPTDQQQEYTTTFPDQDNQSETVSSGYASVREIDERLGEVDDSPVDTPIQVDVMPHYDNFAFEEDEKSRQAKT</sequence>
<evidence type="ECO:0000259" key="12">
    <source>
        <dbReference type="PROSITE" id="PS50089"/>
    </source>
</evidence>